<comment type="subcellular location">
    <subcellularLocation>
        <location evidence="1 7">Cell membrane</location>
        <topology evidence="1 7">Multi-pass membrane protein</topology>
    </subcellularLocation>
</comment>
<feature type="transmembrane region" description="Helical" evidence="7">
    <location>
        <begin position="98"/>
        <end position="118"/>
    </location>
</feature>
<evidence type="ECO:0000256" key="1">
    <source>
        <dbReference type="ARBA" id="ARBA00004651"/>
    </source>
</evidence>
<dbReference type="PANTHER" id="PTHR30465">
    <property type="entry name" value="INNER MEMBRANE ABC TRANSPORTER"/>
    <property type="match status" value="1"/>
</dbReference>
<dbReference type="RefSeq" id="WP_160043407.1">
    <property type="nucleotide sequence ID" value="NZ_BORQ01000008.1"/>
</dbReference>
<dbReference type="GO" id="GO:0005886">
    <property type="term" value="C:plasma membrane"/>
    <property type="evidence" value="ECO:0007669"/>
    <property type="project" value="UniProtKB-SubCell"/>
</dbReference>
<reference evidence="9" key="1">
    <citation type="submission" date="2021-03" db="EMBL/GenBank/DDBJ databases">
        <title>Antimicrobial resistance genes in bacteria isolated from Japanese honey, and their potential for conferring macrolide and lincosamide resistance in the American foulbrood pathogen Paenibacillus larvae.</title>
        <authorList>
            <person name="Okamoto M."/>
            <person name="Kumagai M."/>
            <person name="Kanamori H."/>
            <person name="Takamatsu D."/>
        </authorList>
    </citation>
    <scope>NUCLEOTIDE SEQUENCE</scope>
    <source>
        <strain evidence="9">J2TS6</strain>
    </source>
</reference>
<dbReference type="InterPro" id="IPR035906">
    <property type="entry name" value="MetI-like_sf"/>
</dbReference>
<evidence type="ECO:0000256" key="2">
    <source>
        <dbReference type="ARBA" id="ARBA00022448"/>
    </source>
</evidence>
<evidence type="ECO:0000256" key="4">
    <source>
        <dbReference type="ARBA" id="ARBA00022692"/>
    </source>
</evidence>
<dbReference type="InterPro" id="IPR000515">
    <property type="entry name" value="MetI-like"/>
</dbReference>
<evidence type="ECO:0000313" key="9">
    <source>
        <dbReference type="EMBL" id="GIO34097.1"/>
    </source>
</evidence>
<feature type="transmembrane region" description="Helical" evidence="7">
    <location>
        <begin position="12"/>
        <end position="30"/>
    </location>
</feature>
<evidence type="ECO:0000313" key="10">
    <source>
        <dbReference type="Proteomes" id="UP000679779"/>
    </source>
</evidence>
<keyword evidence="5 7" id="KW-1133">Transmembrane helix</keyword>
<sequence length="322" mass="36455">MWKYILYRTVQSVAVLFVVSSVAFVLMHLMPGNPWASIGMTEEQYKWVDEQKHLHGLDLPIYEQYFRWLKGLAKGYLGVDYNFVPIDSYIWWHAKNSFILLGTAWLITLMVAIPWGIHNSTKPYGISDRTALFLGAIGFSVPGFVLGYWLQQIFSMQLLWLPPSSMHTPSKEGDLWDLVQHMILPVATLVMGMLAYYLKFVRDGMMEVLESPFLMTARAKGASDRRVVYRHALKNALIPIITLIALDLPVLISGSAIVENVFNWYGLGPLMVTSALKRNFPVLIAIIMVVSGFIVLANWAADLLYTLVDPRVRLTGKKSIAK</sequence>
<dbReference type="Proteomes" id="UP000679779">
    <property type="component" value="Unassembled WGS sequence"/>
</dbReference>
<dbReference type="AlphaFoldDB" id="A0A919XJJ5"/>
<organism evidence="9 10">
    <name type="scientific">Paenibacillus albilobatus</name>
    <dbReference type="NCBI Taxonomy" id="2716884"/>
    <lineage>
        <taxon>Bacteria</taxon>
        <taxon>Bacillati</taxon>
        <taxon>Bacillota</taxon>
        <taxon>Bacilli</taxon>
        <taxon>Bacillales</taxon>
        <taxon>Paenibacillaceae</taxon>
        <taxon>Paenibacillus</taxon>
    </lineage>
</organism>
<gene>
    <name evidence="9" type="primary">appB_2</name>
    <name evidence="9" type="ORF">J2TS6_52380</name>
</gene>
<dbReference type="EMBL" id="BORQ01000008">
    <property type="protein sequence ID" value="GIO34097.1"/>
    <property type="molecule type" value="Genomic_DNA"/>
</dbReference>
<dbReference type="Pfam" id="PF00528">
    <property type="entry name" value="BPD_transp_1"/>
    <property type="match status" value="1"/>
</dbReference>
<accession>A0A919XJJ5</accession>
<feature type="domain" description="ABC transmembrane type-1" evidence="8">
    <location>
        <begin position="94"/>
        <end position="305"/>
    </location>
</feature>
<keyword evidence="10" id="KW-1185">Reference proteome</keyword>
<comment type="similarity">
    <text evidence="7">Belongs to the binding-protein-dependent transport system permease family.</text>
</comment>
<evidence type="ECO:0000256" key="6">
    <source>
        <dbReference type="ARBA" id="ARBA00023136"/>
    </source>
</evidence>
<dbReference type="PROSITE" id="PS50928">
    <property type="entry name" value="ABC_TM1"/>
    <property type="match status" value="1"/>
</dbReference>
<evidence type="ECO:0000256" key="5">
    <source>
        <dbReference type="ARBA" id="ARBA00022989"/>
    </source>
</evidence>
<dbReference type="PANTHER" id="PTHR30465:SF0">
    <property type="entry name" value="OLIGOPEPTIDE TRANSPORT SYSTEM PERMEASE PROTEIN APPB"/>
    <property type="match status" value="1"/>
</dbReference>
<protein>
    <submittedName>
        <fullName evidence="9">Oligopeptide transport system permease protein AppB</fullName>
    </submittedName>
</protein>
<feature type="transmembrane region" description="Helical" evidence="7">
    <location>
        <begin position="130"/>
        <end position="150"/>
    </location>
</feature>
<feature type="transmembrane region" description="Helical" evidence="7">
    <location>
        <begin position="236"/>
        <end position="262"/>
    </location>
</feature>
<evidence type="ECO:0000256" key="3">
    <source>
        <dbReference type="ARBA" id="ARBA00022475"/>
    </source>
</evidence>
<dbReference type="CDD" id="cd06261">
    <property type="entry name" value="TM_PBP2"/>
    <property type="match status" value="1"/>
</dbReference>
<comment type="caution">
    <text evidence="9">The sequence shown here is derived from an EMBL/GenBank/DDBJ whole genome shotgun (WGS) entry which is preliminary data.</text>
</comment>
<keyword evidence="3" id="KW-1003">Cell membrane</keyword>
<dbReference type="GO" id="GO:0055085">
    <property type="term" value="P:transmembrane transport"/>
    <property type="evidence" value="ECO:0007669"/>
    <property type="project" value="InterPro"/>
</dbReference>
<feature type="transmembrane region" description="Helical" evidence="7">
    <location>
        <begin position="282"/>
        <end position="308"/>
    </location>
</feature>
<evidence type="ECO:0000256" key="7">
    <source>
        <dbReference type="RuleBase" id="RU363032"/>
    </source>
</evidence>
<dbReference type="InterPro" id="IPR045621">
    <property type="entry name" value="BPD_transp_1_N"/>
</dbReference>
<evidence type="ECO:0000259" key="8">
    <source>
        <dbReference type="PROSITE" id="PS50928"/>
    </source>
</evidence>
<keyword evidence="2 7" id="KW-0813">Transport</keyword>
<name>A0A919XJJ5_9BACL</name>
<dbReference type="Pfam" id="PF19300">
    <property type="entry name" value="BPD_transp_1_N"/>
    <property type="match status" value="1"/>
</dbReference>
<keyword evidence="4 7" id="KW-0812">Transmembrane</keyword>
<feature type="transmembrane region" description="Helical" evidence="7">
    <location>
        <begin position="178"/>
        <end position="198"/>
    </location>
</feature>
<keyword evidence="6 7" id="KW-0472">Membrane</keyword>
<dbReference type="SUPFAM" id="SSF161098">
    <property type="entry name" value="MetI-like"/>
    <property type="match status" value="1"/>
</dbReference>
<dbReference type="Gene3D" id="1.10.3720.10">
    <property type="entry name" value="MetI-like"/>
    <property type="match status" value="1"/>
</dbReference>
<proteinExistence type="inferred from homology"/>